<name>A0A6P8ZMT0_THRPL</name>
<dbReference type="AlphaFoldDB" id="A0A6P8ZMT0"/>
<dbReference type="InParanoid" id="A0A6P8ZMT0"/>
<keyword evidence="2" id="KW-1185">Reference proteome</keyword>
<evidence type="ECO:0000256" key="1">
    <source>
        <dbReference type="SAM" id="MobiDB-lite"/>
    </source>
</evidence>
<proteinExistence type="predicted"/>
<dbReference type="GeneID" id="117645210"/>
<dbReference type="Proteomes" id="UP000515158">
    <property type="component" value="Unplaced"/>
</dbReference>
<evidence type="ECO:0000313" key="3">
    <source>
        <dbReference type="RefSeq" id="XP_034241139.1"/>
    </source>
</evidence>
<dbReference type="KEGG" id="tpal:117645210"/>
<accession>A0A6P8ZMT0</accession>
<reference evidence="3" key="1">
    <citation type="submission" date="2025-08" db="UniProtKB">
        <authorList>
            <consortium name="RefSeq"/>
        </authorList>
    </citation>
    <scope>IDENTIFICATION</scope>
    <source>
        <tissue evidence="3">Total insect</tissue>
    </source>
</reference>
<organism evidence="3">
    <name type="scientific">Thrips palmi</name>
    <name type="common">Melon thrips</name>
    <dbReference type="NCBI Taxonomy" id="161013"/>
    <lineage>
        <taxon>Eukaryota</taxon>
        <taxon>Metazoa</taxon>
        <taxon>Ecdysozoa</taxon>
        <taxon>Arthropoda</taxon>
        <taxon>Hexapoda</taxon>
        <taxon>Insecta</taxon>
        <taxon>Pterygota</taxon>
        <taxon>Neoptera</taxon>
        <taxon>Paraneoptera</taxon>
        <taxon>Thysanoptera</taxon>
        <taxon>Terebrantia</taxon>
        <taxon>Thripoidea</taxon>
        <taxon>Thripidae</taxon>
        <taxon>Thrips</taxon>
    </lineage>
</organism>
<evidence type="ECO:0000313" key="2">
    <source>
        <dbReference type="Proteomes" id="UP000515158"/>
    </source>
</evidence>
<feature type="region of interest" description="Disordered" evidence="1">
    <location>
        <begin position="86"/>
        <end position="120"/>
    </location>
</feature>
<protein>
    <submittedName>
        <fullName evidence="3">Protein lozenge-like</fullName>
    </submittedName>
</protein>
<sequence>MVLYPNLYSTVNQNQIHLHLHHNPTGGELSALSSAAKAVGVDVGQVTHQVHHHQVQHYDDVPVRAIEIGIDLQQQEPSNVLAGSLAEAGDDQAEISRYPQHGQHAQHDSRQTDPSVWRPY</sequence>
<dbReference type="RefSeq" id="XP_034241139.1">
    <property type="nucleotide sequence ID" value="XM_034385248.1"/>
</dbReference>
<gene>
    <name evidence="3" type="primary">LOC117645210</name>
</gene>